<reference evidence="1 2" key="1">
    <citation type="journal article" date="2022" name="Int. J. Syst. Evol. Microbiol.">
        <title>Miniphocaeibacter halophilus sp. nov., an ammonium-tolerant acetate-producing bacterium isolated from a biogas system.</title>
        <authorList>
            <person name="Schnurer A."/>
            <person name="Singh A."/>
            <person name="Bi S."/>
            <person name="Qiao W."/>
            <person name="Westerholm M."/>
        </authorList>
    </citation>
    <scope>NUCLEOTIDE SEQUENCE [LARGE SCALE GENOMIC DNA]</scope>
    <source>
        <strain evidence="1 2">AMB_01</strain>
    </source>
</reference>
<protein>
    <submittedName>
        <fullName evidence="1">DgaE family pyridoxal phosphate-dependent ammonia lyase</fullName>
    </submittedName>
</protein>
<dbReference type="EMBL" id="CP066744">
    <property type="protein sequence ID" value="QQK08376.1"/>
    <property type="molecule type" value="Genomic_DNA"/>
</dbReference>
<proteinExistence type="predicted"/>
<evidence type="ECO:0000313" key="2">
    <source>
        <dbReference type="Proteomes" id="UP000595814"/>
    </source>
</evidence>
<keyword evidence="1" id="KW-0456">Lyase</keyword>
<dbReference type="Proteomes" id="UP000595814">
    <property type="component" value="Chromosome"/>
</dbReference>
<gene>
    <name evidence="1" type="ORF">JFY71_02200</name>
</gene>
<accession>A0AC61MS66</accession>
<organism evidence="1 2">
    <name type="scientific">Miniphocaeibacter halophilus</name>
    <dbReference type="NCBI Taxonomy" id="2931922"/>
    <lineage>
        <taxon>Bacteria</taxon>
        <taxon>Bacillati</taxon>
        <taxon>Bacillota</taxon>
        <taxon>Tissierellia</taxon>
        <taxon>Tissierellales</taxon>
        <taxon>Peptoniphilaceae</taxon>
        <taxon>Miniphocaeibacter</taxon>
    </lineage>
</organism>
<name>A0AC61MS66_9FIRM</name>
<keyword evidence="2" id="KW-1185">Reference proteome</keyword>
<sequence length="381" mass="42058">MEIFIKSNRKCTVDIFKKYDLKKVINASGKMTILGVSKVSDKVAEMQKIAGQNFFEMEDLKIKIGKYIANLLEVEAATVVSSASAGIVQSVAALIGKGDNYHLMHPYTDRIEKREIVIPKGHNVNYGTSVELMIEQGGGIVVEAGYSNQCSAEQVEMQITDNTAALMYIKSHHSVQKSILSVSDMITVSRKYSIPLIVDAAAEEDLNLYYNLGADIVIYSGAKGIEGPSSGLLVGKNPYIQWVQAQSNGIGRSMKIGKDNIFGITVALEEYVKNGTETGESQKNRLNPFVENLNNIKGIKATIVQDGAGRDIFRAKVEIGSDKISAKKIVDLLKTGEVAIYTREYNVNNGIIEFDIRSVNQEEMDIIYKRLKNIMEDCVHE</sequence>
<evidence type="ECO:0000313" key="1">
    <source>
        <dbReference type="EMBL" id="QQK08376.1"/>
    </source>
</evidence>